<organism evidence="3 4">
    <name type="scientific">Carex littledalei</name>
    <dbReference type="NCBI Taxonomy" id="544730"/>
    <lineage>
        <taxon>Eukaryota</taxon>
        <taxon>Viridiplantae</taxon>
        <taxon>Streptophyta</taxon>
        <taxon>Embryophyta</taxon>
        <taxon>Tracheophyta</taxon>
        <taxon>Spermatophyta</taxon>
        <taxon>Magnoliopsida</taxon>
        <taxon>Liliopsida</taxon>
        <taxon>Poales</taxon>
        <taxon>Cyperaceae</taxon>
        <taxon>Cyperoideae</taxon>
        <taxon>Cariceae</taxon>
        <taxon>Carex</taxon>
        <taxon>Carex subgen. Euthyceras</taxon>
    </lineage>
</organism>
<dbReference type="OrthoDB" id="658712at2759"/>
<feature type="transmembrane region" description="Helical" evidence="2">
    <location>
        <begin position="146"/>
        <end position="164"/>
    </location>
</feature>
<evidence type="ECO:0000313" key="3">
    <source>
        <dbReference type="EMBL" id="KAF3326920.1"/>
    </source>
</evidence>
<feature type="compositionally biased region" description="Polar residues" evidence="1">
    <location>
        <begin position="10"/>
        <end position="24"/>
    </location>
</feature>
<keyword evidence="2" id="KW-0812">Transmembrane</keyword>
<feature type="transmembrane region" description="Helical" evidence="2">
    <location>
        <begin position="116"/>
        <end position="134"/>
    </location>
</feature>
<keyword evidence="2" id="KW-1133">Transmembrane helix</keyword>
<evidence type="ECO:0000313" key="4">
    <source>
        <dbReference type="Proteomes" id="UP000623129"/>
    </source>
</evidence>
<dbReference type="EMBL" id="SWLB01000018">
    <property type="protein sequence ID" value="KAF3326920.1"/>
    <property type="molecule type" value="Genomic_DNA"/>
</dbReference>
<keyword evidence="4" id="KW-1185">Reference proteome</keyword>
<dbReference type="PANTHER" id="PTHR35475">
    <property type="entry name" value="WD REPEAT PROTEIN"/>
    <property type="match status" value="1"/>
</dbReference>
<comment type="caution">
    <text evidence="3">The sequence shown here is derived from an EMBL/GenBank/DDBJ whole genome shotgun (WGS) entry which is preliminary data.</text>
</comment>
<feature type="region of interest" description="Disordered" evidence="1">
    <location>
        <begin position="1"/>
        <end position="24"/>
    </location>
</feature>
<protein>
    <submittedName>
        <fullName evidence="3">Uncharacterized protein</fullName>
    </submittedName>
</protein>
<proteinExistence type="predicted"/>
<name>A0A833QI45_9POAL</name>
<dbReference type="Proteomes" id="UP000623129">
    <property type="component" value="Unassembled WGS sequence"/>
</dbReference>
<dbReference type="AlphaFoldDB" id="A0A833QI45"/>
<keyword evidence="2" id="KW-0472">Membrane</keyword>
<evidence type="ECO:0000256" key="2">
    <source>
        <dbReference type="SAM" id="Phobius"/>
    </source>
</evidence>
<dbReference type="PANTHER" id="PTHR35475:SF2">
    <property type="entry name" value="OS01G0184700 PROTEIN"/>
    <property type="match status" value="1"/>
</dbReference>
<reference evidence="3" key="1">
    <citation type="submission" date="2020-01" db="EMBL/GenBank/DDBJ databases">
        <title>Genome sequence of Kobresia littledalei, the first chromosome-level genome in the family Cyperaceae.</title>
        <authorList>
            <person name="Qu G."/>
        </authorList>
    </citation>
    <scope>NUCLEOTIDE SEQUENCE</scope>
    <source>
        <strain evidence="3">C.B.Clarke</strain>
        <tissue evidence="3">Leaf</tissue>
    </source>
</reference>
<sequence length="172" mass="19519">MAGEIKEMETIQQNSYPSSSNQISDDTSVEVHLYRRGRGPIAIFQSSLVGPGLNRLDVRSIMSQHGLRSLFAFKPPSERGFRIRFDLVKGQSVLHYKPGSVVFFDSEPKGSLIRPISIIFMGVAILFILIAVLMKEFPYQLNSKTLFGSFVPPWLLAFGVILYTRMRKKTRY</sequence>
<accession>A0A833QI45</accession>
<gene>
    <name evidence="3" type="ORF">FCM35_KLT08550</name>
</gene>
<evidence type="ECO:0000256" key="1">
    <source>
        <dbReference type="SAM" id="MobiDB-lite"/>
    </source>
</evidence>